<dbReference type="InterPro" id="IPR018034">
    <property type="entry name" value="Kri1"/>
</dbReference>
<keyword evidence="5" id="KW-1185">Reference proteome</keyword>
<dbReference type="GO" id="GO:0030686">
    <property type="term" value="C:90S preribosome"/>
    <property type="evidence" value="ECO:0007669"/>
    <property type="project" value="TreeGrafter"/>
</dbReference>
<evidence type="ECO:0000259" key="3">
    <source>
        <dbReference type="Pfam" id="PF12936"/>
    </source>
</evidence>
<dbReference type="STRING" id="691883.A0A058ZC55"/>
<dbReference type="OrthoDB" id="10252032at2759"/>
<dbReference type="Pfam" id="PF12936">
    <property type="entry name" value="Kri1_C"/>
    <property type="match status" value="1"/>
</dbReference>
<reference evidence="4" key="1">
    <citation type="submission" date="2013-04" db="EMBL/GenBank/DDBJ databases">
        <title>The Genome Sequence of Fonticula alba ATCC 38817.</title>
        <authorList>
            <consortium name="The Broad Institute Genomics Platform"/>
            <person name="Russ C."/>
            <person name="Cuomo C."/>
            <person name="Burger G."/>
            <person name="Gray M.W."/>
            <person name="Holland P.W.H."/>
            <person name="King N."/>
            <person name="Lang F.B.F."/>
            <person name="Roger A.J."/>
            <person name="Ruiz-Trillo I."/>
            <person name="Brown M."/>
            <person name="Walker B."/>
            <person name="Young S."/>
            <person name="Zeng Q."/>
            <person name="Gargeya S."/>
            <person name="Fitzgerald M."/>
            <person name="Haas B."/>
            <person name="Abouelleil A."/>
            <person name="Allen A.W."/>
            <person name="Alvarado L."/>
            <person name="Arachchi H.M."/>
            <person name="Berlin A.M."/>
            <person name="Chapman S.B."/>
            <person name="Gainer-Dewar J."/>
            <person name="Goldberg J."/>
            <person name="Griggs A."/>
            <person name="Gujja S."/>
            <person name="Hansen M."/>
            <person name="Howarth C."/>
            <person name="Imamovic A."/>
            <person name="Ireland A."/>
            <person name="Larimer J."/>
            <person name="McCowan C."/>
            <person name="Murphy C."/>
            <person name="Pearson M."/>
            <person name="Poon T.W."/>
            <person name="Priest M."/>
            <person name="Roberts A."/>
            <person name="Saif S."/>
            <person name="Shea T."/>
            <person name="Sisk P."/>
            <person name="Sykes S."/>
            <person name="Wortman J."/>
            <person name="Nusbaum C."/>
            <person name="Birren B."/>
        </authorList>
    </citation>
    <scope>NUCLEOTIDE SEQUENCE [LARGE SCALE GENOMIC DNA]</scope>
    <source>
        <strain evidence="4">ATCC 38817</strain>
    </source>
</reference>
<dbReference type="eggNOG" id="KOG2409">
    <property type="taxonomic scope" value="Eukaryota"/>
</dbReference>
<sequence length="667" mass="76885">MSKKAALFDEGDADDSLFTINVNKKFASNYEERKTREVLSRAKTSMFSSDEDSDSEVEDEDGALMTPAVEKDILRTISLIKARDPRVYDSKVDFFEGGAIESARAAWEEKKNNQYKPMTIGDYNMKKLLSGEYAKDEEEEQQEAEPAPRTFVQEQADLREAFLRTAQADLAEEEGQDFDMFRRRAKSQTELEAEEADFAQFMQAEEEKAAKRKVDEMETLRRYWTDPNLTQEERFLRDFITNKKWLDRDGASNEPPTYDEVVGTDDEEELDRQDNFESQYNFRFQEEGASDIVSHPRQLEGSVRRTESKRKRQRESQKERKAAEKEEKRRELERLKLLKQKDILEKLQKIQAISGAKVSGFEEIDLEKDFDPEEYDRKMSQMFDENYYDPSNAEGDEALFEKPVFDDDETAFLDDFNYDDPEAGTQASKRPRTAAAADEEEDYGAPFNMDADFGMGDAAEAAPLSKKAKKKLKKQQQQASAESLDSQIEQYEAARKNVADPQAASHIDNLVDEYYNLNYEDLVGDLPTRFKYRKVEPQTFGLTMEEILYADDRELNAHISLKKMAPYRHESVARRDARKATKAQRVREFREQMRKRLKEQGLLKSLRGTLPDEVTRSQKTLRKRTEKKSKDAKKPKEAKKSKDGNKSQADKKPAAAAAAAPGDEDQA</sequence>
<feature type="compositionally biased region" description="Acidic residues" evidence="2">
    <location>
        <begin position="412"/>
        <end position="422"/>
    </location>
</feature>
<evidence type="ECO:0000256" key="2">
    <source>
        <dbReference type="SAM" id="MobiDB-lite"/>
    </source>
</evidence>
<accession>A0A058ZC55</accession>
<dbReference type="GO" id="GO:0000447">
    <property type="term" value="P:endonucleolytic cleavage in ITS1 to separate SSU-rRNA from 5.8S rRNA and LSU-rRNA from tricistronic rRNA transcript (SSU-rRNA, 5.8S rRNA, LSU-rRNA)"/>
    <property type="evidence" value="ECO:0007669"/>
    <property type="project" value="TreeGrafter"/>
</dbReference>
<proteinExistence type="inferred from homology"/>
<dbReference type="RefSeq" id="XP_009493537.1">
    <property type="nucleotide sequence ID" value="XM_009495262.1"/>
</dbReference>
<dbReference type="AlphaFoldDB" id="A0A058ZC55"/>
<dbReference type="Pfam" id="PF05178">
    <property type="entry name" value="Kri1"/>
    <property type="match status" value="1"/>
</dbReference>
<gene>
    <name evidence="4" type="ORF">H696_01368</name>
</gene>
<dbReference type="EMBL" id="KB932202">
    <property type="protein sequence ID" value="KCV71959.1"/>
    <property type="molecule type" value="Genomic_DNA"/>
</dbReference>
<feature type="compositionally biased region" description="Acidic residues" evidence="2">
    <location>
        <begin position="49"/>
        <end position="62"/>
    </location>
</feature>
<evidence type="ECO:0000313" key="4">
    <source>
        <dbReference type="EMBL" id="KCV71959.1"/>
    </source>
</evidence>
<dbReference type="PANTHER" id="PTHR14490">
    <property type="entry name" value="ZINC FINGER, ZZ TYPE"/>
    <property type="match status" value="1"/>
</dbReference>
<dbReference type="PANTHER" id="PTHR14490:SF5">
    <property type="entry name" value="PROTEIN KRI1 HOMOLOG"/>
    <property type="match status" value="1"/>
</dbReference>
<protein>
    <recommendedName>
        <fullName evidence="3">Kri1-like C-terminal domain-containing protein</fullName>
    </recommendedName>
</protein>
<feature type="region of interest" description="Disordered" evidence="2">
    <location>
        <begin position="246"/>
        <end position="331"/>
    </location>
</feature>
<dbReference type="GO" id="GO:0005730">
    <property type="term" value="C:nucleolus"/>
    <property type="evidence" value="ECO:0007669"/>
    <property type="project" value="TreeGrafter"/>
</dbReference>
<feature type="region of interest" description="Disordered" evidence="2">
    <location>
        <begin position="41"/>
        <end position="64"/>
    </location>
</feature>
<feature type="compositionally biased region" description="Acidic residues" evidence="2">
    <location>
        <begin position="262"/>
        <end position="271"/>
    </location>
</feature>
<comment type="similarity">
    <text evidence="1">Belongs to the KRI1 family.</text>
</comment>
<dbReference type="InterPro" id="IPR024626">
    <property type="entry name" value="Kri1-like_C"/>
</dbReference>
<evidence type="ECO:0000256" key="1">
    <source>
        <dbReference type="ARBA" id="ARBA00007473"/>
    </source>
</evidence>
<feature type="region of interest" description="Disordered" evidence="2">
    <location>
        <begin position="412"/>
        <end position="441"/>
    </location>
</feature>
<name>A0A058ZC55_FONAL</name>
<dbReference type="Proteomes" id="UP000030693">
    <property type="component" value="Unassembled WGS sequence"/>
</dbReference>
<feature type="domain" description="Kri1-like C-terminal" evidence="3">
    <location>
        <begin position="506"/>
        <end position="592"/>
    </location>
</feature>
<feature type="compositionally biased region" description="Basic and acidic residues" evidence="2">
    <location>
        <begin position="314"/>
        <end position="331"/>
    </location>
</feature>
<organism evidence="4">
    <name type="scientific">Fonticula alba</name>
    <name type="common">Slime mold</name>
    <dbReference type="NCBI Taxonomy" id="691883"/>
    <lineage>
        <taxon>Eukaryota</taxon>
        <taxon>Rotosphaerida</taxon>
        <taxon>Fonticulaceae</taxon>
        <taxon>Fonticula</taxon>
    </lineage>
</organism>
<evidence type="ECO:0000313" key="5">
    <source>
        <dbReference type="Proteomes" id="UP000030693"/>
    </source>
</evidence>
<dbReference type="OMA" id="WDNYDPR"/>
<feature type="compositionally biased region" description="Basic and acidic residues" evidence="2">
    <location>
        <begin position="628"/>
        <end position="653"/>
    </location>
</feature>
<feature type="region of interest" description="Disordered" evidence="2">
    <location>
        <begin position="600"/>
        <end position="667"/>
    </location>
</feature>
<dbReference type="GeneID" id="20526093"/>